<dbReference type="RefSeq" id="WP_073061590.1">
    <property type="nucleotide sequence ID" value="NZ_FRCK01000001.1"/>
</dbReference>
<evidence type="ECO:0000313" key="1">
    <source>
        <dbReference type="EMBL" id="SHL82639.1"/>
    </source>
</evidence>
<dbReference type="SUPFAM" id="SSF46785">
    <property type="entry name" value="Winged helix' DNA-binding domain"/>
    <property type="match status" value="1"/>
</dbReference>
<evidence type="ECO:0000313" key="2">
    <source>
        <dbReference type="Proteomes" id="UP000184444"/>
    </source>
</evidence>
<dbReference type="Gene3D" id="1.10.10.10">
    <property type="entry name" value="Winged helix-like DNA-binding domain superfamily/Winged helix DNA-binding domain"/>
    <property type="match status" value="1"/>
</dbReference>
<dbReference type="Pfam" id="PF25212">
    <property type="entry name" value="HVO_A0114"/>
    <property type="match status" value="1"/>
</dbReference>
<reference evidence="2" key="1">
    <citation type="submission" date="2016-11" db="EMBL/GenBank/DDBJ databases">
        <authorList>
            <person name="Varghese N."/>
            <person name="Submissions S."/>
        </authorList>
    </citation>
    <scope>NUCLEOTIDE SEQUENCE [LARGE SCALE GENOMIC DNA]</scope>
    <source>
        <strain evidence="2">DSM 6637</strain>
    </source>
</reference>
<name>A0A1M7DTZ2_9RHOB</name>
<gene>
    <name evidence="1" type="ORF">SAMN05444389_101549</name>
</gene>
<dbReference type="InterPro" id="IPR036388">
    <property type="entry name" value="WH-like_DNA-bd_sf"/>
</dbReference>
<dbReference type="Proteomes" id="UP000184444">
    <property type="component" value="Unassembled WGS sequence"/>
</dbReference>
<keyword evidence="2" id="KW-1185">Reference proteome</keyword>
<protein>
    <submittedName>
        <fullName evidence="1">Predicted transcriptional regulator</fullName>
    </submittedName>
</protein>
<dbReference type="OrthoDB" id="7471569at2"/>
<dbReference type="STRING" id="53463.SAMN05444389_101549"/>
<proteinExistence type="predicted"/>
<dbReference type="InterPro" id="IPR036390">
    <property type="entry name" value="WH_DNA-bd_sf"/>
</dbReference>
<dbReference type="EMBL" id="FRCK01000001">
    <property type="protein sequence ID" value="SHL82639.1"/>
    <property type="molecule type" value="Genomic_DNA"/>
</dbReference>
<dbReference type="AlphaFoldDB" id="A0A1M7DTZ2"/>
<accession>A0A1M7DTZ2</accession>
<sequence length="127" mass="14017">MSTLNIHLDTGANLRAGFTEAGELAVAAKVREAVPALYFRSYEDLHRILTPSRLRVVMALAGQGVMSIDELAYRVGRDAPAVHQDVITLADAGVIDHTEKGAEFPHRGIHLDFWLDLSDGNMQRHEQ</sequence>
<organism evidence="1 2">
    <name type="scientific">Paracoccus solventivorans</name>
    <dbReference type="NCBI Taxonomy" id="53463"/>
    <lineage>
        <taxon>Bacteria</taxon>
        <taxon>Pseudomonadati</taxon>
        <taxon>Pseudomonadota</taxon>
        <taxon>Alphaproteobacteria</taxon>
        <taxon>Rhodobacterales</taxon>
        <taxon>Paracoccaceae</taxon>
        <taxon>Paracoccus</taxon>
    </lineage>
</organism>